<feature type="region of interest" description="Disordered" evidence="1">
    <location>
        <begin position="25"/>
        <end position="77"/>
    </location>
</feature>
<reference evidence="2 3" key="1">
    <citation type="submission" date="2023-03" db="EMBL/GenBank/DDBJ databases">
        <title>WGS of Gossypium arboreum.</title>
        <authorList>
            <person name="Yu D."/>
        </authorList>
    </citation>
    <scope>NUCLEOTIDE SEQUENCE [LARGE SCALE GENOMIC DNA]</scope>
    <source>
        <tissue evidence="2">Leaf</tissue>
    </source>
</reference>
<dbReference type="Proteomes" id="UP001358586">
    <property type="component" value="Chromosome 1"/>
</dbReference>
<evidence type="ECO:0000313" key="2">
    <source>
        <dbReference type="EMBL" id="KAK5846137.1"/>
    </source>
</evidence>
<comment type="caution">
    <text evidence="2">The sequence shown here is derived from an EMBL/GenBank/DDBJ whole genome shotgun (WGS) entry which is preliminary data.</text>
</comment>
<feature type="region of interest" description="Disordered" evidence="1">
    <location>
        <begin position="110"/>
        <end position="131"/>
    </location>
</feature>
<gene>
    <name evidence="2" type="ORF">PVK06_002408</name>
</gene>
<evidence type="ECO:0000256" key="1">
    <source>
        <dbReference type="SAM" id="MobiDB-lite"/>
    </source>
</evidence>
<protein>
    <submittedName>
        <fullName evidence="2">Uncharacterized protein</fullName>
    </submittedName>
</protein>
<organism evidence="2 3">
    <name type="scientific">Gossypium arboreum</name>
    <name type="common">Tree cotton</name>
    <name type="synonym">Gossypium nanking</name>
    <dbReference type="NCBI Taxonomy" id="29729"/>
    <lineage>
        <taxon>Eukaryota</taxon>
        <taxon>Viridiplantae</taxon>
        <taxon>Streptophyta</taxon>
        <taxon>Embryophyta</taxon>
        <taxon>Tracheophyta</taxon>
        <taxon>Spermatophyta</taxon>
        <taxon>Magnoliopsida</taxon>
        <taxon>eudicotyledons</taxon>
        <taxon>Gunneridae</taxon>
        <taxon>Pentapetalae</taxon>
        <taxon>rosids</taxon>
        <taxon>malvids</taxon>
        <taxon>Malvales</taxon>
        <taxon>Malvaceae</taxon>
        <taxon>Malvoideae</taxon>
        <taxon>Gossypium</taxon>
    </lineage>
</organism>
<feature type="compositionally biased region" description="Basic and acidic residues" evidence="1">
    <location>
        <begin position="25"/>
        <end position="39"/>
    </location>
</feature>
<accession>A0ABR0R4M3</accession>
<dbReference type="EMBL" id="JARKNE010000001">
    <property type="protein sequence ID" value="KAK5846137.1"/>
    <property type="molecule type" value="Genomic_DNA"/>
</dbReference>
<keyword evidence="3" id="KW-1185">Reference proteome</keyword>
<feature type="compositionally biased region" description="Low complexity" evidence="1">
    <location>
        <begin position="40"/>
        <end position="52"/>
    </location>
</feature>
<proteinExistence type="predicted"/>
<evidence type="ECO:0000313" key="3">
    <source>
        <dbReference type="Proteomes" id="UP001358586"/>
    </source>
</evidence>
<name>A0ABR0R4M3_GOSAR</name>
<sequence>MGLPYPLCGTFRVLELDSILEVSSKFDMDSGEKQDHEGQSSETLEELSASLEHVSVQESKVNAVPPASGSDDPKVGTEALTQVVREVLEKVFEASLERTRKMVQGRCVDCGKKRDRSPSRLEPRSTKHVRS</sequence>
<feature type="compositionally biased region" description="Basic and acidic residues" evidence="1">
    <location>
        <begin position="110"/>
        <end position="125"/>
    </location>
</feature>